<dbReference type="Pfam" id="PF13731">
    <property type="entry name" value="WxL"/>
    <property type="match status" value="1"/>
</dbReference>
<name>A0AAC9UPU0_LATCU</name>
<reference evidence="3 4" key="1">
    <citation type="submission" date="2017-07" db="EMBL/GenBank/DDBJ databases">
        <title>Lactobacillus curvatus MRS6 whole genome.</title>
        <authorList>
            <person name="Jans C."/>
            <person name="Lagler S."/>
            <person name="Lacroix C."/>
            <person name="Meile L."/>
            <person name="Stevens M.J.A."/>
        </authorList>
    </citation>
    <scope>NUCLEOTIDE SEQUENCE [LARGE SCALE GENOMIC DNA]</scope>
    <source>
        <strain evidence="3 4">MRS6</strain>
    </source>
</reference>
<dbReference type="RefSeq" id="WP_089556919.1">
    <property type="nucleotide sequence ID" value="NZ_CP022474.1"/>
</dbReference>
<dbReference type="EMBL" id="CP022474">
    <property type="protein sequence ID" value="ASN60476.1"/>
    <property type="molecule type" value="Genomic_DNA"/>
</dbReference>
<feature type="signal peptide" evidence="1">
    <location>
        <begin position="1"/>
        <end position="26"/>
    </location>
</feature>
<protein>
    <recommendedName>
        <fullName evidence="2">WxL domain-containing protein</fullName>
    </recommendedName>
</protein>
<sequence>MKKTLISTTLLTLLATTGLSAGMAGAAPVDAKTDAAVLFTEKSNPLEITAVPDMHFGTHEIDRSKSNDYPVVASGTQVGKGSLTTTNVVSVQDDRSKAKLDGWDLQVQQTDFTNMGASGGVGADPTDILTGTQVVFKTGSSAITQTNSAGIANFGAAEIAVNTAPATFMSGNATAYGSIKATLGTGIGEDAINLRVPGAVNPTEAVHYQSELTWSLVAGPTAP</sequence>
<gene>
    <name evidence="3" type="ORF">CG419_07370</name>
</gene>
<evidence type="ECO:0000313" key="4">
    <source>
        <dbReference type="Proteomes" id="UP000199749"/>
    </source>
</evidence>
<proteinExistence type="predicted"/>
<evidence type="ECO:0000256" key="1">
    <source>
        <dbReference type="SAM" id="SignalP"/>
    </source>
</evidence>
<dbReference type="AlphaFoldDB" id="A0AAC9UPU0"/>
<evidence type="ECO:0000313" key="3">
    <source>
        <dbReference type="EMBL" id="ASN60476.1"/>
    </source>
</evidence>
<dbReference type="Proteomes" id="UP000199749">
    <property type="component" value="Chromosome"/>
</dbReference>
<evidence type="ECO:0000259" key="2">
    <source>
        <dbReference type="Pfam" id="PF13731"/>
    </source>
</evidence>
<accession>A0AAC9UPU0</accession>
<organism evidence="3 4">
    <name type="scientific">Latilactobacillus curvatus</name>
    <name type="common">Lactobacillus curvatus</name>
    <dbReference type="NCBI Taxonomy" id="28038"/>
    <lineage>
        <taxon>Bacteria</taxon>
        <taxon>Bacillati</taxon>
        <taxon>Bacillota</taxon>
        <taxon>Bacilli</taxon>
        <taxon>Lactobacillales</taxon>
        <taxon>Lactobacillaceae</taxon>
        <taxon>Latilactobacillus</taxon>
    </lineage>
</organism>
<feature type="chain" id="PRO_5042275203" description="WxL domain-containing protein" evidence="1">
    <location>
        <begin position="27"/>
        <end position="223"/>
    </location>
</feature>
<dbReference type="InterPro" id="IPR027994">
    <property type="entry name" value="WxL_dom"/>
</dbReference>
<keyword evidence="1" id="KW-0732">Signal</keyword>
<feature type="domain" description="WxL" evidence="2">
    <location>
        <begin position="38"/>
        <end position="220"/>
    </location>
</feature>